<evidence type="ECO:0000313" key="5">
    <source>
        <dbReference type="Proteomes" id="UP000829196"/>
    </source>
</evidence>
<dbReference type="SMR" id="A0A8T3BT79"/>
<organism evidence="4 5">
    <name type="scientific">Dendrobium nobile</name>
    <name type="common">Orchid</name>
    <dbReference type="NCBI Taxonomy" id="94219"/>
    <lineage>
        <taxon>Eukaryota</taxon>
        <taxon>Viridiplantae</taxon>
        <taxon>Streptophyta</taxon>
        <taxon>Embryophyta</taxon>
        <taxon>Tracheophyta</taxon>
        <taxon>Spermatophyta</taxon>
        <taxon>Magnoliopsida</taxon>
        <taxon>Liliopsida</taxon>
        <taxon>Asparagales</taxon>
        <taxon>Orchidaceae</taxon>
        <taxon>Epidendroideae</taxon>
        <taxon>Malaxideae</taxon>
        <taxon>Dendrobiinae</taxon>
        <taxon>Dendrobium</taxon>
    </lineage>
</organism>
<evidence type="ECO:0000256" key="3">
    <source>
        <dbReference type="SAM" id="MobiDB-lite"/>
    </source>
</evidence>
<dbReference type="SUPFAM" id="SSF50249">
    <property type="entry name" value="Nucleic acid-binding proteins"/>
    <property type="match status" value="1"/>
</dbReference>
<gene>
    <name evidence="4" type="ORF">KFK09_006259</name>
</gene>
<proteinExistence type="predicted"/>
<evidence type="ECO:0000256" key="2">
    <source>
        <dbReference type="PROSITE-ProRule" id="PRU00252"/>
    </source>
</evidence>
<reference evidence="4" key="1">
    <citation type="journal article" date="2022" name="Front. Genet.">
        <title>Chromosome-Scale Assembly of the Dendrobium nobile Genome Provides Insights Into the Molecular Mechanism of the Biosynthesis of the Medicinal Active Ingredient of Dendrobium.</title>
        <authorList>
            <person name="Xu Q."/>
            <person name="Niu S.-C."/>
            <person name="Li K.-L."/>
            <person name="Zheng P.-J."/>
            <person name="Zhang X.-J."/>
            <person name="Jia Y."/>
            <person name="Liu Y."/>
            <person name="Niu Y.-X."/>
            <person name="Yu L.-H."/>
            <person name="Chen D.-F."/>
            <person name="Zhang G.-Q."/>
        </authorList>
    </citation>
    <scope>NUCLEOTIDE SEQUENCE</scope>
    <source>
        <tissue evidence="4">Leaf</tissue>
    </source>
</reference>
<dbReference type="GO" id="GO:0003697">
    <property type="term" value="F:single-stranded DNA binding"/>
    <property type="evidence" value="ECO:0007669"/>
    <property type="project" value="InterPro"/>
</dbReference>
<keyword evidence="5" id="KW-1185">Reference proteome</keyword>
<dbReference type="PANTHER" id="PTHR10302">
    <property type="entry name" value="SINGLE-STRANDED DNA-BINDING PROTEIN"/>
    <property type="match status" value="1"/>
</dbReference>
<dbReference type="InterPro" id="IPR000424">
    <property type="entry name" value="Primosome_PriB/ssb"/>
</dbReference>
<dbReference type="InterPro" id="IPR011344">
    <property type="entry name" value="ssDNA-bd"/>
</dbReference>
<protein>
    <submittedName>
        <fullName evidence="4">Uncharacterized protein</fullName>
    </submittedName>
</protein>
<dbReference type="GO" id="GO:0042645">
    <property type="term" value="C:mitochondrial nucleoid"/>
    <property type="evidence" value="ECO:0007669"/>
    <property type="project" value="TreeGrafter"/>
</dbReference>
<dbReference type="Gene3D" id="2.40.50.140">
    <property type="entry name" value="Nucleic acid-binding proteins"/>
    <property type="match status" value="1"/>
</dbReference>
<dbReference type="PANTHER" id="PTHR10302:SF23">
    <property type="entry name" value="PROTEIN OSB4, CHLOROPLASTIC"/>
    <property type="match status" value="1"/>
</dbReference>
<comment type="caution">
    <text evidence="4">The sequence shown here is derived from an EMBL/GenBank/DDBJ whole genome shotgun (WGS) entry which is preliminary data.</text>
</comment>
<dbReference type="Proteomes" id="UP000829196">
    <property type="component" value="Unassembled WGS sequence"/>
</dbReference>
<dbReference type="InterPro" id="IPR012340">
    <property type="entry name" value="NA-bd_OB-fold"/>
</dbReference>
<evidence type="ECO:0000313" key="4">
    <source>
        <dbReference type="EMBL" id="KAI0518823.1"/>
    </source>
</evidence>
<dbReference type="OrthoDB" id="669963at2759"/>
<accession>A0A8T3BT79</accession>
<dbReference type="EMBL" id="JAGYWB010000006">
    <property type="protein sequence ID" value="KAI0518823.1"/>
    <property type="molecule type" value="Genomic_DNA"/>
</dbReference>
<dbReference type="Pfam" id="PF00436">
    <property type="entry name" value="SSB"/>
    <property type="match status" value="1"/>
</dbReference>
<dbReference type="PROSITE" id="PS50935">
    <property type="entry name" value="SSB"/>
    <property type="match status" value="1"/>
</dbReference>
<dbReference type="AlphaFoldDB" id="A0A8T3BT79"/>
<sequence>MNLSRSLAGFLSSSNPKKWVIIQSASALQSLTFSTERVVRAYQKSSKPPAKAKVDIPLEQTTVKNTSELPRPSLIPFQAKVANSVHLVGTIDTGVKLQQHSDGIYACASIIVNENMEMPKDTSRFWIPIIFRGDLAEIAACHLKKNDLIYVSGQLTRDNVAFTHEDTKENIKLIAHSLNFVKDACSPRRGGYIQMQDEVSTSYSVEADPARPDTQSSEGDTKSSDNVKRLWDELVIDPEKWLDNREGKQKGLLSTKNPDFKHKETGNGLWLNTAPSWVVPRLEGLAFSDSGSTTKVTKSKFAKSACQDDLWKRLVENPKQWWDNRSSKLKPTYPDFKHKDDGDALWLNSAPSWVLPMLPPQPAGKNVNNK</sequence>
<dbReference type="GO" id="GO:0006264">
    <property type="term" value="P:mitochondrial DNA replication"/>
    <property type="evidence" value="ECO:0007669"/>
    <property type="project" value="TreeGrafter"/>
</dbReference>
<evidence type="ECO:0000256" key="1">
    <source>
        <dbReference type="ARBA" id="ARBA00023125"/>
    </source>
</evidence>
<feature type="region of interest" description="Disordered" evidence="3">
    <location>
        <begin position="203"/>
        <end position="224"/>
    </location>
</feature>
<name>A0A8T3BT79_DENNO</name>
<keyword evidence="1 2" id="KW-0238">DNA-binding</keyword>